<dbReference type="Proteomes" id="UP000002508">
    <property type="component" value="Chromosome"/>
</dbReference>
<evidence type="ECO:0000256" key="1">
    <source>
        <dbReference type="ARBA" id="ARBA00001933"/>
    </source>
</evidence>
<dbReference type="KEGG" id="cag:Cagg_1581"/>
<accession>B8G9W8</accession>
<dbReference type="AlphaFoldDB" id="B8G9W8"/>
<dbReference type="GO" id="GO:0019346">
    <property type="term" value="P:transsulfuration"/>
    <property type="evidence" value="ECO:0007669"/>
    <property type="project" value="InterPro"/>
</dbReference>
<dbReference type="Gene3D" id="3.90.1150.10">
    <property type="entry name" value="Aspartate Aminotransferase, domain 1"/>
    <property type="match status" value="1"/>
</dbReference>
<dbReference type="OrthoDB" id="9780685at2"/>
<dbReference type="GO" id="GO:0005737">
    <property type="term" value="C:cytoplasm"/>
    <property type="evidence" value="ECO:0007669"/>
    <property type="project" value="TreeGrafter"/>
</dbReference>
<dbReference type="Pfam" id="PF01053">
    <property type="entry name" value="Cys_Met_Meta_PP"/>
    <property type="match status" value="1"/>
</dbReference>
<dbReference type="HOGENOM" id="CLU_018986_2_2_0"/>
<proteinExistence type="inferred from homology"/>
<reference evidence="6" key="1">
    <citation type="submission" date="2008-12" db="EMBL/GenBank/DDBJ databases">
        <title>Complete sequence of Chloroflexus aggregans DSM 9485.</title>
        <authorList>
            <consortium name="US DOE Joint Genome Institute"/>
            <person name="Lucas S."/>
            <person name="Copeland A."/>
            <person name="Lapidus A."/>
            <person name="Glavina del Rio T."/>
            <person name="Dalin E."/>
            <person name="Tice H."/>
            <person name="Pitluck S."/>
            <person name="Foster B."/>
            <person name="Larimer F."/>
            <person name="Land M."/>
            <person name="Hauser L."/>
            <person name="Kyrpides N."/>
            <person name="Mikhailova N."/>
            <person name="Bryant D."/>
            <person name="Richardson P."/>
        </authorList>
    </citation>
    <scope>NUCLEOTIDE SEQUENCE</scope>
    <source>
        <strain evidence="6">DSM 9485</strain>
    </source>
</reference>
<name>B8G9W8_CHLAD</name>
<comment type="cofactor">
    <cofactor evidence="1 5">
        <name>pyridoxal 5'-phosphate</name>
        <dbReference type="ChEBI" id="CHEBI:597326"/>
    </cofactor>
</comment>
<dbReference type="GO" id="GO:0003962">
    <property type="term" value="F:cystathionine gamma-synthase activity"/>
    <property type="evidence" value="ECO:0007669"/>
    <property type="project" value="TreeGrafter"/>
</dbReference>
<dbReference type="SUPFAM" id="SSF53383">
    <property type="entry name" value="PLP-dependent transferases"/>
    <property type="match status" value="1"/>
</dbReference>
<sequence length="373" mass="39408">MEQHPSGLKLASWLVAAGRTVDPGASLNVPPIPASNFILGQGRSYARGDSTPTWEALEEVIGGLEAGKAVAFASGMAAVAAIFDQLPSGARVVLPDDCYQGVVGLAMAGAARGRWSVQRIALTDTAAWQQACTEADLIWLESPSNPLLTVADLDVICAAPRKPGTIVAVDNTFATPLNQQPLELGATVSVQSATKFIGGHSDLLAGVVTTRDEALWQQLHQTRTLAGAIPGTLEAFLAVRGARTLALRLERAQYNAMILAQRLLEHPLVTCVRYPGLPSHPTHTTAKRLLKGFGTIISFDVAGGAATADAVCRHVRLIRHATSLGAVESTMERRAAVAGQEHLPPSLLRLSVGIEDVHDLWNDLDAAIRATIT</sequence>
<protein>
    <submittedName>
        <fullName evidence="6">Cys/Met metabolism pyridoxal-phosphate-dependent protein</fullName>
    </submittedName>
</protein>
<evidence type="ECO:0000256" key="5">
    <source>
        <dbReference type="RuleBase" id="RU362118"/>
    </source>
</evidence>
<dbReference type="InterPro" id="IPR000277">
    <property type="entry name" value="Cys/Met-Metab_PyrdxlP-dep_enz"/>
</dbReference>
<dbReference type="GO" id="GO:0019343">
    <property type="term" value="P:cysteine biosynthetic process via cystathionine"/>
    <property type="evidence" value="ECO:0007669"/>
    <property type="project" value="TreeGrafter"/>
</dbReference>
<dbReference type="RefSeq" id="WP_015940342.1">
    <property type="nucleotide sequence ID" value="NC_011831.1"/>
</dbReference>
<gene>
    <name evidence="6" type="ordered locus">Cagg_1581</name>
</gene>
<dbReference type="eggNOG" id="COG0626">
    <property type="taxonomic scope" value="Bacteria"/>
</dbReference>
<dbReference type="EMBL" id="CP001337">
    <property type="protein sequence ID" value="ACL24483.1"/>
    <property type="molecule type" value="Genomic_DNA"/>
</dbReference>
<organism evidence="6 7">
    <name type="scientific">Chloroflexus aggregans (strain MD-66 / DSM 9485)</name>
    <dbReference type="NCBI Taxonomy" id="326427"/>
    <lineage>
        <taxon>Bacteria</taxon>
        <taxon>Bacillati</taxon>
        <taxon>Chloroflexota</taxon>
        <taxon>Chloroflexia</taxon>
        <taxon>Chloroflexales</taxon>
        <taxon>Chloroflexineae</taxon>
        <taxon>Chloroflexaceae</taxon>
        <taxon>Chloroflexus</taxon>
    </lineage>
</organism>
<dbReference type="PIRSF" id="PIRSF001434">
    <property type="entry name" value="CGS"/>
    <property type="match status" value="1"/>
</dbReference>
<evidence type="ECO:0000313" key="7">
    <source>
        <dbReference type="Proteomes" id="UP000002508"/>
    </source>
</evidence>
<dbReference type="GO" id="GO:0004123">
    <property type="term" value="F:cystathionine gamma-lyase activity"/>
    <property type="evidence" value="ECO:0007669"/>
    <property type="project" value="TreeGrafter"/>
</dbReference>
<keyword evidence="3 4" id="KW-0663">Pyridoxal phosphate</keyword>
<dbReference type="InterPro" id="IPR015422">
    <property type="entry name" value="PyrdxlP-dep_Trfase_small"/>
</dbReference>
<dbReference type="STRING" id="326427.Cagg_1581"/>
<evidence type="ECO:0000256" key="3">
    <source>
        <dbReference type="ARBA" id="ARBA00022898"/>
    </source>
</evidence>
<comment type="similarity">
    <text evidence="2 5">Belongs to the trans-sulfuration enzymes family.</text>
</comment>
<dbReference type="GO" id="GO:0030170">
    <property type="term" value="F:pyridoxal phosphate binding"/>
    <property type="evidence" value="ECO:0007669"/>
    <property type="project" value="InterPro"/>
</dbReference>
<dbReference type="PANTHER" id="PTHR11808:SF15">
    <property type="entry name" value="CYSTATHIONINE GAMMA-LYASE"/>
    <property type="match status" value="1"/>
</dbReference>
<dbReference type="InterPro" id="IPR015421">
    <property type="entry name" value="PyrdxlP-dep_Trfase_major"/>
</dbReference>
<dbReference type="InterPro" id="IPR015424">
    <property type="entry name" value="PyrdxlP-dep_Trfase"/>
</dbReference>
<evidence type="ECO:0000313" key="6">
    <source>
        <dbReference type="EMBL" id="ACL24483.1"/>
    </source>
</evidence>
<evidence type="ECO:0000256" key="4">
    <source>
        <dbReference type="PIRSR" id="PIRSR001434-2"/>
    </source>
</evidence>
<dbReference type="Gene3D" id="3.40.640.10">
    <property type="entry name" value="Type I PLP-dependent aspartate aminotransferase-like (Major domain)"/>
    <property type="match status" value="1"/>
</dbReference>
<evidence type="ECO:0000256" key="2">
    <source>
        <dbReference type="ARBA" id="ARBA00009077"/>
    </source>
</evidence>
<feature type="modified residue" description="N6-(pyridoxal phosphate)lysine" evidence="4">
    <location>
        <position position="195"/>
    </location>
</feature>
<keyword evidence="7" id="KW-1185">Reference proteome</keyword>
<dbReference type="PANTHER" id="PTHR11808">
    <property type="entry name" value="TRANS-SULFURATION ENZYME FAMILY MEMBER"/>
    <property type="match status" value="1"/>
</dbReference>